<gene>
    <name evidence="5" type="ORF">INT44_004109</name>
</gene>
<keyword evidence="6" id="KW-1185">Reference proteome</keyword>
<dbReference type="Proteomes" id="UP000612746">
    <property type="component" value="Unassembled WGS sequence"/>
</dbReference>
<protein>
    <recommendedName>
        <fullName evidence="4">Zn(2)-C6 fungal-type domain-containing protein</fullName>
    </recommendedName>
</protein>
<organism evidence="5 6">
    <name type="scientific">Umbelopsis vinacea</name>
    <dbReference type="NCBI Taxonomy" id="44442"/>
    <lineage>
        <taxon>Eukaryota</taxon>
        <taxon>Fungi</taxon>
        <taxon>Fungi incertae sedis</taxon>
        <taxon>Mucoromycota</taxon>
        <taxon>Mucoromycotina</taxon>
        <taxon>Umbelopsidomycetes</taxon>
        <taxon>Umbelopsidales</taxon>
        <taxon>Umbelopsidaceae</taxon>
        <taxon>Umbelopsis</taxon>
    </lineage>
</organism>
<dbReference type="PROSITE" id="PS00463">
    <property type="entry name" value="ZN2_CY6_FUNGAL_1"/>
    <property type="match status" value="1"/>
</dbReference>
<dbReference type="GO" id="GO:0008270">
    <property type="term" value="F:zinc ion binding"/>
    <property type="evidence" value="ECO:0007669"/>
    <property type="project" value="InterPro"/>
</dbReference>
<feature type="region of interest" description="Disordered" evidence="3">
    <location>
        <begin position="144"/>
        <end position="168"/>
    </location>
</feature>
<dbReference type="Gene3D" id="4.10.240.10">
    <property type="entry name" value="Zn(2)-C6 fungal-type DNA-binding domain"/>
    <property type="match status" value="1"/>
</dbReference>
<dbReference type="InterPro" id="IPR036864">
    <property type="entry name" value="Zn2-C6_fun-type_DNA-bd_sf"/>
</dbReference>
<dbReference type="Pfam" id="PF00172">
    <property type="entry name" value="Zn_clus"/>
    <property type="match status" value="1"/>
</dbReference>
<feature type="region of interest" description="Disordered" evidence="3">
    <location>
        <begin position="272"/>
        <end position="302"/>
    </location>
</feature>
<sequence>MYNQNGNVPFSWVNVQRSQNNDLLEPEDETASSQVFSYTERPITIEHAPYDYYGRYQERPTNPVHANVPVSHRPMVNDLHGLVPVPNWDAYSPHSATQQGTAAVQSLEQVHQPTTHNIQYNAYHMPLAQAPAWPPYYNHPYPDYPQHTRRNSTSSNYPNSDSSEVTVGKAKPPYVIKACASCKASHVACDPGRPCQRCIRLGKTDTCVDATRKKRGRPKNSTKSQQQQQATSSMTDSTGSSSAEATPLHKAASRDLPDQLLELSQILGEYEVSSKEQTPAEYPNMIGRVSSPPANAERKLTPLSPSAVLRSYAMDGHSSIRKQKSLPSSFSARRGSSTSPNSSPKRRHSHRSTFEAAQANIQPVMLQHHQSVQYPGAQHRPTVQPYKFHDMSLIDVQGSTQTRTSLAHNYPTASPAPSRAIHPLSSQFTYTDSDQEIENQNMHHNR</sequence>
<dbReference type="GO" id="GO:0000981">
    <property type="term" value="F:DNA-binding transcription factor activity, RNA polymerase II-specific"/>
    <property type="evidence" value="ECO:0007669"/>
    <property type="project" value="InterPro"/>
</dbReference>
<evidence type="ECO:0000313" key="6">
    <source>
        <dbReference type="Proteomes" id="UP000612746"/>
    </source>
</evidence>
<feature type="compositionally biased region" description="Low complexity" evidence="3">
    <location>
        <begin position="221"/>
        <end position="242"/>
    </location>
</feature>
<evidence type="ECO:0000313" key="5">
    <source>
        <dbReference type="EMBL" id="KAG2188967.1"/>
    </source>
</evidence>
<dbReference type="InterPro" id="IPR050335">
    <property type="entry name" value="ERT1_acuK_gluconeogen_tf"/>
</dbReference>
<dbReference type="PROSITE" id="PS50048">
    <property type="entry name" value="ZN2_CY6_FUNGAL_2"/>
    <property type="match status" value="1"/>
</dbReference>
<evidence type="ECO:0000259" key="4">
    <source>
        <dbReference type="PROSITE" id="PS50048"/>
    </source>
</evidence>
<dbReference type="OrthoDB" id="1555531at2759"/>
<dbReference type="SMART" id="SM00066">
    <property type="entry name" value="GAL4"/>
    <property type="match status" value="1"/>
</dbReference>
<feature type="region of interest" description="Disordered" evidence="3">
    <location>
        <begin position="209"/>
        <end position="250"/>
    </location>
</feature>
<feature type="domain" description="Zn(2)-C6 fungal-type" evidence="4">
    <location>
        <begin position="178"/>
        <end position="209"/>
    </location>
</feature>
<evidence type="ECO:0000256" key="2">
    <source>
        <dbReference type="ARBA" id="ARBA00023242"/>
    </source>
</evidence>
<dbReference type="SUPFAM" id="SSF57701">
    <property type="entry name" value="Zn2/Cys6 DNA-binding domain"/>
    <property type="match status" value="1"/>
</dbReference>
<evidence type="ECO:0000256" key="1">
    <source>
        <dbReference type="ARBA" id="ARBA00022723"/>
    </source>
</evidence>
<feature type="region of interest" description="Disordered" evidence="3">
    <location>
        <begin position="399"/>
        <end position="420"/>
    </location>
</feature>
<dbReference type="PANTHER" id="PTHR47659:SF7">
    <property type="entry name" value="FUNGAL TRANSCRIPTIONAL REGULATORY PROTEIN, N-TERMINAL DOMAIN-CONTAINING PROTEIN"/>
    <property type="match status" value="1"/>
</dbReference>
<keyword evidence="2" id="KW-0539">Nucleus</keyword>
<reference evidence="5" key="1">
    <citation type="submission" date="2020-12" db="EMBL/GenBank/DDBJ databases">
        <title>Metabolic potential, ecology and presence of endohyphal bacteria is reflected in genomic diversity of Mucoromycotina.</title>
        <authorList>
            <person name="Muszewska A."/>
            <person name="Okrasinska A."/>
            <person name="Steczkiewicz K."/>
            <person name="Drgas O."/>
            <person name="Orlowska M."/>
            <person name="Perlinska-Lenart U."/>
            <person name="Aleksandrzak-Piekarczyk T."/>
            <person name="Szatraj K."/>
            <person name="Zielenkiewicz U."/>
            <person name="Pilsyk S."/>
            <person name="Malc E."/>
            <person name="Mieczkowski P."/>
            <person name="Kruszewska J.S."/>
            <person name="Biernat P."/>
            <person name="Pawlowska J."/>
        </authorList>
    </citation>
    <scope>NUCLEOTIDE SEQUENCE</scope>
    <source>
        <strain evidence="5">WA0000051536</strain>
    </source>
</reference>
<feature type="region of interest" description="Disordered" evidence="3">
    <location>
        <begin position="316"/>
        <end position="353"/>
    </location>
</feature>
<dbReference type="EMBL" id="JAEPRA010000001">
    <property type="protein sequence ID" value="KAG2188967.1"/>
    <property type="molecule type" value="Genomic_DNA"/>
</dbReference>
<dbReference type="AlphaFoldDB" id="A0A8H7QAJ0"/>
<dbReference type="PANTHER" id="PTHR47659">
    <property type="entry name" value="ZN(II)2CYS6 TRANSCRIPTION FACTOR (EUROFUNG)-RELATED"/>
    <property type="match status" value="1"/>
</dbReference>
<feature type="compositionally biased region" description="Low complexity" evidence="3">
    <location>
        <begin position="325"/>
        <end position="339"/>
    </location>
</feature>
<evidence type="ECO:0000256" key="3">
    <source>
        <dbReference type="SAM" id="MobiDB-lite"/>
    </source>
</evidence>
<accession>A0A8H7QAJ0</accession>
<keyword evidence="1" id="KW-0479">Metal-binding</keyword>
<comment type="caution">
    <text evidence="5">The sequence shown here is derived from an EMBL/GenBank/DDBJ whole genome shotgun (WGS) entry which is preliminary data.</text>
</comment>
<feature type="compositionally biased region" description="Low complexity" evidence="3">
    <location>
        <begin position="144"/>
        <end position="163"/>
    </location>
</feature>
<dbReference type="InterPro" id="IPR001138">
    <property type="entry name" value="Zn2Cys6_DnaBD"/>
</dbReference>
<dbReference type="CDD" id="cd00067">
    <property type="entry name" value="GAL4"/>
    <property type="match status" value="1"/>
</dbReference>
<proteinExistence type="predicted"/>
<name>A0A8H7QAJ0_9FUNG</name>